<dbReference type="SUPFAM" id="SSF64356">
    <property type="entry name" value="SNARE-like"/>
    <property type="match status" value="1"/>
</dbReference>
<comment type="similarity">
    <text evidence="1 10">Belongs to the adaptor complexes medium subunit family. Delta-COP subfamily.</text>
</comment>
<evidence type="ECO:0000259" key="12">
    <source>
        <dbReference type="PROSITE" id="PS51072"/>
    </source>
</evidence>
<dbReference type="PANTHER" id="PTHR10121:SF0">
    <property type="entry name" value="COATOMER SUBUNIT DELTA"/>
    <property type="match status" value="1"/>
</dbReference>
<dbReference type="CDD" id="cd09254">
    <property type="entry name" value="AP_delta-COPI_MHD"/>
    <property type="match status" value="1"/>
</dbReference>
<feature type="domain" description="MHD" evidence="12">
    <location>
        <begin position="292"/>
        <end position="507"/>
    </location>
</feature>
<evidence type="ECO:0000313" key="13">
    <source>
        <dbReference type="EMBL" id="GMH62894.1"/>
    </source>
</evidence>
<sequence length="507" mass="53905">MSRMRVEGLLAAFPKLMGSGKTKQHQFVDTDTVRYIYQPVESLFILLITNRASNIVEDLETLRLLSKVVPDVAGGLTEEKVCEAVFDLIFAFDEVLTSGGYKEGIPLSTVKSNLEMESHEEKLHMMIKQSKEDAAKDEMKRQAKAIKERQLNMMKQQLSGGPAVSAGGMQGFGGGGSGGMGGGSNDPFGMMGMSDPYKGMGGQQGMAMGGDDYGNNHASFEPTAGRAVEKPNAPRVVAKGMKLGGGGKKGKKDDLMNMMAAEDGLSNMGLAPTRGQAASAMEVSAPPPALPLHPVTLAVEEKVSVSMSAEGEVQSCELKGTLSLTANSDEGAAVQVEIDKGRLEGGQVQFTVNTHPKMDKKVWEKEGKLSIKGGKSIPVGRPIGVLRWSHTGPDVCPITINCWPEPDGAAMNLNLEYEAQPGCVLKNVNVVIPGVHNDPKVISVDGLYKHDPAAGSLIWHNAVVDSSNAGGSLEFNVVGGTAEDFFPIQVQFASDRLYGQVEVKGKQ</sequence>
<dbReference type="Gene3D" id="3.30.450.60">
    <property type="match status" value="1"/>
</dbReference>
<evidence type="ECO:0000313" key="14">
    <source>
        <dbReference type="Proteomes" id="UP001165082"/>
    </source>
</evidence>
<evidence type="ECO:0000256" key="4">
    <source>
        <dbReference type="ARBA" id="ARBA00022490"/>
    </source>
</evidence>
<dbReference type="CDD" id="cd14830">
    <property type="entry name" value="Delta_COP_N"/>
    <property type="match status" value="1"/>
</dbReference>
<dbReference type="OrthoDB" id="10266042at2759"/>
<reference evidence="13" key="1">
    <citation type="submission" date="2022-07" db="EMBL/GenBank/DDBJ databases">
        <title>Genome analysis of Parmales, a sister group of diatoms, reveals the evolutionary specialization of diatoms from phago-mixotrophs to photoautotrophs.</title>
        <authorList>
            <person name="Ban H."/>
            <person name="Sato S."/>
            <person name="Yoshikawa S."/>
            <person name="Kazumasa Y."/>
            <person name="Nakamura Y."/>
            <person name="Ichinomiya M."/>
            <person name="Saitoh K."/>
            <person name="Sato N."/>
            <person name="Blanc-Mathieu R."/>
            <person name="Endo H."/>
            <person name="Kuwata A."/>
            <person name="Ogata H."/>
        </authorList>
    </citation>
    <scope>NUCLEOTIDE SEQUENCE</scope>
</reference>
<dbReference type="GO" id="GO:0030126">
    <property type="term" value="C:COPI vesicle coat"/>
    <property type="evidence" value="ECO:0007669"/>
    <property type="project" value="UniProtKB-UniRule"/>
</dbReference>
<evidence type="ECO:0000256" key="10">
    <source>
        <dbReference type="RuleBase" id="RU364018"/>
    </source>
</evidence>
<dbReference type="PANTHER" id="PTHR10121">
    <property type="entry name" value="COATOMER SUBUNIT DELTA"/>
    <property type="match status" value="1"/>
</dbReference>
<keyword evidence="5 10" id="KW-0931">ER-Golgi transport</keyword>
<evidence type="ECO:0000256" key="5">
    <source>
        <dbReference type="ARBA" id="ARBA00022892"/>
    </source>
</evidence>
<evidence type="ECO:0000256" key="11">
    <source>
        <dbReference type="RuleBase" id="RU366052"/>
    </source>
</evidence>
<accession>A0A9W6ZYW7</accession>
<dbReference type="Proteomes" id="UP001165082">
    <property type="component" value="Unassembled WGS sequence"/>
</dbReference>
<keyword evidence="8 10" id="KW-0472">Membrane</keyword>
<dbReference type="PROSITE" id="PS51072">
    <property type="entry name" value="MHD"/>
    <property type="match status" value="1"/>
</dbReference>
<evidence type="ECO:0000256" key="6">
    <source>
        <dbReference type="ARBA" id="ARBA00022927"/>
    </source>
</evidence>
<keyword evidence="7 10" id="KW-0333">Golgi apparatus</keyword>
<dbReference type="SUPFAM" id="SSF49447">
    <property type="entry name" value="Second domain of Mu2 adaptin subunit (ap50) of ap2 adaptor"/>
    <property type="match status" value="1"/>
</dbReference>
<evidence type="ECO:0000256" key="1">
    <source>
        <dbReference type="ARBA" id="ARBA00010516"/>
    </source>
</evidence>
<comment type="subunit">
    <text evidence="2 10">Oligomeric complex that consists of at least the alpha, beta, beta', gamma, delta, epsilon and zeta subunits.</text>
</comment>
<name>A0A9W6ZYW7_9STRA</name>
<evidence type="ECO:0000256" key="2">
    <source>
        <dbReference type="ARBA" id="ARBA00011775"/>
    </source>
</evidence>
<dbReference type="EMBL" id="BRXZ01002475">
    <property type="protein sequence ID" value="GMH62894.1"/>
    <property type="molecule type" value="Genomic_DNA"/>
</dbReference>
<dbReference type="InterPro" id="IPR028565">
    <property type="entry name" value="MHD"/>
</dbReference>
<keyword evidence="14" id="KW-1185">Reference proteome</keyword>
<comment type="function">
    <text evidence="10">The coatomer is a cytosolic protein complex that binds to dilysine motifs and reversibly associates with Golgi non-clathrin-coated vesicles, which further mediate biosynthetic protein transport from the ER, via the Golgi up to the trans Golgi network. Coatomer complex is required for budding from Golgi membranes, and is essential for the retrograde Golgi-to-ER transport of dilysine-tagged proteins.</text>
</comment>
<keyword evidence="6 10" id="KW-0653">Protein transport</keyword>
<gene>
    <name evidence="13" type="ORF">TrRE_jg2009</name>
</gene>
<evidence type="ECO:0000256" key="8">
    <source>
        <dbReference type="ARBA" id="ARBA00023136"/>
    </source>
</evidence>
<comment type="caution">
    <text evidence="13">The sequence shown here is derived from an EMBL/GenBank/DDBJ whole genome shotgun (WGS) entry which is preliminary data.</text>
</comment>
<dbReference type="GO" id="GO:0006890">
    <property type="term" value="P:retrograde vesicle-mediated transport, Golgi to endoplasmic reticulum"/>
    <property type="evidence" value="ECO:0007669"/>
    <property type="project" value="UniProtKB-UniRule"/>
</dbReference>
<dbReference type="GO" id="GO:0000139">
    <property type="term" value="C:Golgi membrane"/>
    <property type="evidence" value="ECO:0007669"/>
    <property type="project" value="UniProtKB-SubCell"/>
</dbReference>
<evidence type="ECO:0000256" key="3">
    <source>
        <dbReference type="ARBA" id="ARBA00022448"/>
    </source>
</evidence>
<dbReference type="AlphaFoldDB" id="A0A9W6ZYW7"/>
<evidence type="ECO:0000256" key="7">
    <source>
        <dbReference type="ARBA" id="ARBA00023034"/>
    </source>
</evidence>
<dbReference type="InterPro" id="IPR027059">
    <property type="entry name" value="Coatomer_dsu"/>
</dbReference>
<dbReference type="InterPro" id="IPR036168">
    <property type="entry name" value="AP2_Mu_C_sf"/>
</dbReference>
<dbReference type="GO" id="GO:0015031">
    <property type="term" value="P:protein transport"/>
    <property type="evidence" value="ECO:0007669"/>
    <property type="project" value="UniProtKB-KW"/>
</dbReference>
<keyword evidence="9 10" id="KW-0968">Cytoplasmic vesicle</keyword>
<evidence type="ECO:0000256" key="9">
    <source>
        <dbReference type="ARBA" id="ARBA00023329"/>
    </source>
</evidence>
<dbReference type="Pfam" id="PF00928">
    <property type="entry name" value="Adap_comp_sub"/>
    <property type="match status" value="1"/>
</dbReference>
<protein>
    <recommendedName>
        <fullName evidence="10">Coatomer subunit delta</fullName>
    </recommendedName>
</protein>
<dbReference type="FunFam" id="3.30.450.60:FF:000003">
    <property type="entry name" value="Coatomer subunit delta"/>
    <property type="match status" value="1"/>
</dbReference>
<proteinExistence type="inferred from homology"/>
<dbReference type="InterPro" id="IPR011012">
    <property type="entry name" value="Longin-like_dom_sf"/>
</dbReference>
<dbReference type="GO" id="GO:0006888">
    <property type="term" value="P:endoplasmic reticulum to Golgi vesicle-mediated transport"/>
    <property type="evidence" value="ECO:0007669"/>
    <property type="project" value="TreeGrafter"/>
</dbReference>
<dbReference type="GO" id="GO:0051645">
    <property type="term" value="P:Golgi localization"/>
    <property type="evidence" value="ECO:0007669"/>
    <property type="project" value="TreeGrafter"/>
</dbReference>
<keyword evidence="4 10" id="KW-0963">Cytoplasm</keyword>
<keyword evidence="3 10" id="KW-0813">Transport</keyword>
<organism evidence="13 14">
    <name type="scientific">Triparma retinervis</name>
    <dbReference type="NCBI Taxonomy" id="2557542"/>
    <lineage>
        <taxon>Eukaryota</taxon>
        <taxon>Sar</taxon>
        <taxon>Stramenopiles</taxon>
        <taxon>Ochrophyta</taxon>
        <taxon>Bolidophyceae</taxon>
        <taxon>Parmales</taxon>
        <taxon>Triparmaceae</taxon>
        <taxon>Triparma</taxon>
    </lineage>
</organism>
<comment type="subcellular location">
    <subcellularLocation>
        <location evidence="10 11">Cytoplasm</location>
    </subcellularLocation>
    <subcellularLocation>
        <location evidence="10 11">Cytoplasmic vesicle</location>
        <location evidence="10 11">COPI-coated vesicle membrane</location>
        <topology evidence="10 11">Peripheral membrane protein</topology>
        <orientation evidence="10 11">Cytoplasmic side</orientation>
    </subcellularLocation>
    <subcellularLocation>
        <location evidence="10 11">Golgi apparatus membrane</location>
        <topology evidence="10 11">Peripheral membrane protein</topology>
        <orientation evidence="10 11">Cytoplasmic side</orientation>
    </subcellularLocation>
</comment>